<dbReference type="InterPro" id="IPR018490">
    <property type="entry name" value="cNMP-bd_dom_sf"/>
</dbReference>
<accession>A0ABN4TUT4</accession>
<dbReference type="Gene3D" id="2.60.120.10">
    <property type="entry name" value="Jelly Rolls"/>
    <property type="match status" value="1"/>
</dbReference>
<evidence type="ECO:0008006" key="8">
    <source>
        <dbReference type="Google" id="ProtNLM"/>
    </source>
</evidence>
<evidence type="ECO:0000256" key="3">
    <source>
        <dbReference type="ARBA" id="ARBA00023163"/>
    </source>
</evidence>
<evidence type="ECO:0000313" key="7">
    <source>
        <dbReference type="Proteomes" id="UP000177515"/>
    </source>
</evidence>
<dbReference type="CDD" id="cd00038">
    <property type="entry name" value="CAP_ED"/>
    <property type="match status" value="1"/>
</dbReference>
<keyword evidence="3" id="KW-0804">Transcription</keyword>
<protein>
    <recommendedName>
        <fullName evidence="8">Crp/Fnr family transcriptional regulator</fullName>
    </recommendedName>
</protein>
<reference evidence="6 7" key="1">
    <citation type="submission" date="2016-10" db="EMBL/GenBank/DDBJ databases">
        <title>Complete genome sequences of three Cupriavidus strains isolated from various Malaysian environments.</title>
        <authorList>
            <person name="Abdullah A.A.-A."/>
            <person name="Shafie N.A.H."/>
            <person name="Lau N.S."/>
        </authorList>
    </citation>
    <scope>NUCLEOTIDE SEQUENCE [LARGE SCALE GENOMIC DNA]</scope>
    <source>
        <strain evidence="6 7">USMAA1020</strain>
    </source>
</reference>
<dbReference type="PROSITE" id="PS50042">
    <property type="entry name" value="CNMP_BINDING_3"/>
    <property type="match status" value="1"/>
</dbReference>
<dbReference type="Proteomes" id="UP000177515">
    <property type="component" value="Chromosome 2"/>
</dbReference>
<dbReference type="RefSeq" id="WP_071022097.1">
    <property type="nucleotide sequence ID" value="NZ_CP017755.1"/>
</dbReference>
<sequence length="234" mass="25587">MSRLSTPEARQAALRSSAWFAGLGAELQQWIAQTARPRALVAGQRLFGRGDLPDGLYFVVDGAIRMTNTSADGRQALLAIAESPQWFGEVALFDPQPHMHDAWIDTDTLLLQIRHPELHAFLAGHPAHWQAFGQLIAQKLRLAFQAIEGTVLLPAPLRLAQRLLAIAGGYGARSDGSKRVIRVQQDQLGAMLSISRQTVNQILKDLEGRGLLHCARGSIEITDFAGLRRFAGSV</sequence>
<evidence type="ECO:0000259" key="4">
    <source>
        <dbReference type="PROSITE" id="PS50042"/>
    </source>
</evidence>
<keyword evidence="7" id="KW-1185">Reference proteome</keyword>
<feature type="domain" description="Cyclic nucleotide-binding" evidence="4">
    <location>
        <begin position="19"/>
        <end position="97"/>
    </location>
</feature>
<dbReference type="PANTHER" id="PTHR24567">
    <property type="entry name" value="CRP FAMILY TRANSCRIPTIONAL REGULATORY PROTEIN"/>
    <property type="match status" value="1"/>
</dbReference>
<dbReference type="EMBL" id="CP017755">
    <property type="protein sequence ID" value="AOZ11032.1"/>
    <property type="molecule type" value="Genomic_DNA"/>
</dbReference>
<dbReference type="Gene3D" id="1.10.10.10">
    <property type="entry name" value="Winged helix-like DNA-binding domain superfamily/Winged helix DNA-binding domain"/>
    <property type="match status" value="1"/>
</dbReference>
<dbReference type="PANTHER" id="PTHR24567:SF74">
    <property type="entry name" value="HTH-TYPE TRANSCRIPTIONAL REGULATOR ARCR"/>
    <property type="match status" value="1"/>
</dbReference>
<dbReference type="InterPro" id="IPR036390">
    <property type="entry name" value="WH_DNA-bd_sf"/>
</dbReference>
<dbReference type="SUPFAM" id="SSF46785">
    <property type="entry name" value="Winged helix' DNA-binding domain"/>
    <property type="match status" value="1"/>
</dbReference>
<dbReference type="SMART" id="SM00100">
    <property type="entry name" value="cNMP"/>
    <property type="match status" value="1"/>
</dbReference>
<dbReference type="InterPro" id="IPR036388">
    <property type="entry name" value="WH-like_DNA-bd_sf"/>
</dbReference>
<dbReference type="Pfam" id="PF00027">
    <property type="entry name" value="cNMP_binding"/>
    <property type="match status" value="1"/>
</dbReference>
<dbReference type="PROSITE" id="PS51063">
    <property type="entry name" value="HTH_CRP_2"/>
    <property type="match status" value="1"/>
</dbReference>
<dbReference type="InterPro" id="IPR000595">
    <property type="entry name" value="cNMP-bd_dom"/>
</dbReference>
<dbReference type="InterPro" id="IPR050397">
    <property type="entry name" value="Env_Response_Regulators"/>
</dbReference>
<keyword evidence="1" id="KW-0805">Transcription regulation</keyword>
<feature type="domain" description="HTH crp-type" evidence="5">
    <location>
        <begin position="153"/>
        <end position="225"/>
    </location>
</feature>
<dbReference type="SUPFAM" id="SSF51206">
    <property type="entry name" value="cAMP-binding domain-like"/>
    <property type="match status" value="1"/>
</dbReference>
<organism evidence="6 7">
    <name type="scientific">Cupriavidus malaysiensis</name>
    <dbReference type="NCBI Taxonomy" id="367825"/>
    <lineage>
        <taxon>Bacteria</taxon>
        <taxon>Pseudomonadati</taxon>
        <taxon>Pseudomonadota</taxon>
        <taxon>Betaproteobacteria</taxon>
        <taxon>Burkholderiales</taxon>
        <taxon>Burkholderiaceae</taxon>
        <taxon>Cupriavidus</taxon>
    </lineage>
</organism>
<evidence type="ECO:0000313" key="6">
    <source>
        <dbReference type="EMBL" id="AOZ11032.1"/>
    </source>
</evidence>
<dbReference type="InterPro" id="IPR012318">
    <property type="entry name" value="HTH_CRP"/>
</dbReference>
<dbReference type="InterPro" id="IPR014710">
    <property type="entry name" value="RmlC-like_jellyroll"/>
</dbReference>
<keyword evidence="2" id="KW-0238">DNA-binding</keyword>
<gene>
    <name evidence="6" type="ORF">BKK80_33365</name>
</gene>
<name>A0ABN4TUT4_9BURK</name>
<evidence type="ECO:0000256" key="2">
    <source>
        <dbReference type="ARBA" id="ARBA00023125"/>
    </source>
</evidence>
<evidence type="ECO:0000259" key="5">
    <source>
        <dbReference type="PROSITE" id="PS51063"/>
    </source>
</evidence>
<dbReference type="SMART" id="SM00419">
    <property type="entry name" value="HTH_CRP"/>
    <property type="match status" value="1"/>
</dbReference>
<dbReference type="Pfam" id="PF13545">
    <property type="entry name" value="HTH_Crp_2"/>
    <property type="match status" value="1"/>
</dbReference>
<evidence type="ECO:0000256" key="1">
    <source>
        <dbReference type="ARBA" id="ARBA00023015"/>
    </source>
</evidence>
<proteinExistence type="predicted"/>